<evidence type="ECO:0000313" key="2">
    <source>
        <dbReference type="Proteomes" id="UP000324133"/>
    </source>
</evidence>
<comment type="caution">
    <text evidence="1">The sequence shown here is derived from an EMBL/GenBank/DDBJ whole genome shotgun (WGS) entry which is preliminary data.</text>
</comment>
<dbReference type="EMBL" id="VKKY01000001">
    <property type="protein sequence ID" value="KAA3439241.1"/>
    <property type="molecule type" value="Genomic_DNA"/>
</dbReference>
<keyword evidence="2" id="KW-1185">Reference proteome</keyword>
<evidence type="ECO:0008006" key="3">
    <source>
        <dbReference type="Google" id="ProtNLM"/>
    </source>
</evidence>
<organism evidence="1 2">
    <name type="scientific">Rufibacter hautae</name>
    <dbReference type="NCBI Taxonomy" id="2595005"/>
    <lineage>
        <taxon>Bacteria</taxon>
        <taxon>Pseudomonadati</taxon>
        <taxon>Bacteroidota</taxon>
        <taxon>Cytophagia</taxon>
        <taxon>Cytophagales</taxon>
        <taxon>Hymenobacteraceae</taxon>
        <taxon>Rufibacter</taxon>
    </lineage>
</organism>
<gene>
    <name evidence="1" type="ORF">FOA19_00720</name>
</gene>
<dbReference type="Proteomes" id="UP000324133">
    <property type="component" value="Unassembled WGS sequence"/>
</dbReference>
<proteinExistence type="predicted"/>
<sequence>MREIADILIDIDSFEPIDDDWLKLDDLIGELLESNNPRNGMRTFFNVLERFPEEDGAGVLWSIVHGLEQFDGYEQELINSLIRQPSVLGVVMVKRIANTGRPEIAGRKVDDIYNSLLNHPELPESVKGYIEDFTK</sequence>
<dbReference type="AlphaFoldDB" id="A0A5B6TFS0"/>
<accession>A0A5B6TFS0</accession>
<reference evidence="1 2" key="1">
    <citation type="submission" date="2019-07" db="EMBL/GenBank/DDBJ databases">
        <title>Rufibacter sp. nov., isolated from lake sediment.</title>
        <authorList>
            <person name="Qu J.-H."/>
        </authorList>
    </citation>
    <scope>NUCLEOTIDE SEQUENCE [LARGE SCALE GENOMIC DNA]</scope>
    <source>
        <strain evidence="1 2">NBS58-1</strain>
    </source>
</reference>
<dbReference type="RefSeq" id="WP_149088886.1">
    <property type="nucleotide sequence ID" value="NZ_VKKY01000001.1"/>
</dbReference>
<evidence type="ECO:0000313" key="1">
    <source>
        <dbReference type="EMBL" id="KAA3439241.1"/>
    </source>
</evidence>
<protein>
    <recommendedName>
        <fullName evidence="3">Immunity protein 30 domain-containing protein</fullName>
    </recommendedName>
</protein>
<dbReference type="OrthoDB" id="8858258at2"/>
<name>A0A5B6TFS0_9BACT</name>